<proteinExistence type="predicted"/>
<protein>
    <submittedName>
        <fullName evidence="2">Uncharacterized protein</fullName>
    </submittedName>
</protein>
<feature type="region of interest" description="Disordered" evidence="1">
    <location>
        <begin position="70"/>
        <end position="100"/>
    </location>
</feature>
<dbReference type="EMBL" id="JAGFBS010000002">
    <property type="protein sequence ID" value="KAG6380651.1"/>
    <property type="molecule type" value="Genomic_DNA"/>
</dbReference>
<keyword evidence="3" id="KW-1185">Reference proteome</keyword>
<accession>A0A8I2YY35</accession>
<name>A0A8I2YY35_9AGAM</name>
<sequence>MVHPLSPTSFLPALATLHACTATRIAGALRALRDVYFPHTPSSTPVGAVPVLRQTLSETVPALRPKRMARLVHHDGVPDSGYASAEEDDQDDQDEDVDETLERGYAINWLTGLVKRGDA</sequence>
<dbReference type="AlphaFoldDB" id="A0A8I2YY35"/>
<evidence type="ECO:0000256" key="1">
    <source>
        <dbReference type="SAM" id="MobiDB-lite"/>
    </source>
</evidence>
<reference evidence="2" key="1">
    <citation type="submission" date="2021-03" db="EMBL/GenBank/DDBJ databases">
        <title>Evolutionary innovations through gain and loss of genes in the ectomycorrhizal Boletales.</title>
        <authorList>
            <person name="Wu G."/>
            <person name="Miyauchi S."/>
            <person name="Morin E."/>
            <person name="Yang Z.-L."/>
            <person name="Xu J."/>
            <person name="Martin F.M."/>
        </authorList>
    </citation>
    <scope>NUCLEOTIDE SEQUENCE</scope>
    <source>
        <strain evidence="2">BR01</strain>
    </source>
</reference>
<gene>
    <name evidence="2" type="ORF">JVT61DRAFT_5021</name>
</gene>
<feature type="compositionally biased region" description="Acidic residues" evidence="1">
    <location>
        <begin position="85"/>
        <end position="99"/>
    </location>
</feature>
<evidence type="ECO:0000313" key="3">
    <source>
        <dbReference type="Proteomes" id="UP000683000"/>
    </source>
</evidence>
<comment type="caution">
    <text evidence="2">The sequence shown here is derived from an EMBL/GenBank/DDBJ whole genome shotgun (WGS) entry which is preliminary data.</text>
</comment>
<organism evidence="2 3">
    <name type="scientific">Boletus reticuloceps</name>
    <dbReference type="NCBI Taxonomy" id="495285"/>
    <lineage>
        <taxon>Eukaryota</taxon>
        <taxon>Fungi</taxon>
        <taxon>Dikarya</taxon>
        <taxon>Basidiomycota</taxon>
        <taxon>Agaricomycotina</taxon>
        <taxon>Agaricomycetes</taxon>
        <taxon>Agaricomycetidae</taxon>
        <taxon>Boletales</taxon>
        <taxon>Boletineae</taxon>
        <taxon>Boletaceae</taxon>
        <taxon>Boletoideae</taxon>
        <taxon>Boletus</taxon>
    </lineage>
</organism>
<evidence type="ECO:0000313" key="2">
    <source>
        <dbReference type="EMBL" id="KAG6380651.1"/>
    </source>
</evidence>
<dbReference type="Proteomes" id="UP000683000">
    <property type="component" value="Unassembled WGS sequence"/>
</dbReference>